<feature type="compositionally biased region" description="Basic and acidic residues" evidence="1">
    <location>
        <begin position="78"/>
        <end position="88"/>
    </location>
</feature>
<sequence>MIGEALHQRVALPQCSDALGQSRGMEIDVHLDVPSLALPRSGHYGFGLSRYLPRHPASWMYVSTGHQPAGEAIPDGRPACERASRTGEGRIAGHRR</sequence>
<name>A0A645D8T6_9ZZZZ</name>
<comment type="caution">
    <text evidence="2">The sequence shown here is derived from an EMBL/GenBank/DDBJ whole genome shotgun (WGS) entry which is preliminary data.</text>
</comment>
<reference evidence="2" key="1">
    <citation type="submission" date="2019-08" db="EMBL/GenBank/DDBJ databases">
        <authorList>
            <person name="Kucharzyk K."/>
            <person name="Murdoch R.W."/>
            <person name="Higgins S."/>
            <person name="Loffler F."/>
        </authorList>
    </citation>
    <scope>NUCLEOTIDE SEQUENCE</scope>
</reference>
<dbReference type="AlphaFoldDB" id="A0A645D8T6"/>
<dbReference type="EMBL" id="VSSQ01033861">
    <property type="protein sequence ID" value="MPM85599.1"/>
    <property type="molecule type" value="Genomic_DNA"/>
</dbReference>
<feature type="region of interest" description="Disordered" evidence="1">
    <location>
        <begin position="70"/>
        <end position="96"/>
    </location>
</feature>
<proteinExistence type="predicted"/>
<evidence type="ECO:0000313" key="2">
    <source>
        <dbReference type="EMBL" id="MPM85599.1"/>
    </source>
</evidence>
<protein>
    <submittedName>
        <fullName evidence="2">Uncharacterized protein</fullName>
    </submittedName>
</protein>
<evidence type="ECO:0000256" key="1">
    <source>
        <dbReference type="SAM" id="MobiDB-lite"/>
    </source>
</evidence>
<organism evidence="2">
    <name type="scientific">bioreactor metagenome</name>
    <dbReference type="NCBI Taxonomy" id="1076179"/>
    <lineage>
        <taxon>unclassified sequences</taxon>
        <taxon>metagenomes</taxon>
        <taxon>ecological metagenomes</taxon>
    </lineage>
</organism>
<gene>
    <name evidence="2" type="ORF">SDC9_132680</name>
</gene>
<accession>A0A645D8T6</accession>